<evidence type="ECO:0000256" key="1">
    <source>
        <dbReference type="ARBA" id="ARBA00023098"/>
    </source>
</evidence>
<protein>
    <recommendedName>
        <fullName evidence="3">PNPLA domain-containing protein</fullName>
    </recommendedName>
</protein>
<dbReference type="RefSeq" id="WP_011585102.1">
    <property type="nucleotide sequence ID" value="NC_008255.1"/>
</dbReference>
<dbReference type="Pfam" id="PF01734">
    <property type="entry name" value="Patatin"/>
    <property type="match status" value="1"/>
</dbReference>
<dbReference type="EMBL" id="CP000383">
    <property type="protein sequence ID" value="ABG58985.1"/>
    <property type="molecule type" value="Genomic_DNA"/>
</dbReference>
<evidence type="ECO:0000259" key="3">
    <source>
        <dbReference type="Pfam" id="PF01734"/>
    </source>
</evidence>
<feature type="transmembrane region" description="Helical" evidence="2">
    <location>
        <begin position="33"/>
        <end position="60"/>
    </location>
</feature>
<dbReference type="GO" id="GO:0006629">
    <property type="term" value="P:lipid metabolic process"/>
    <property type="evidence" value="ECO:0007669"/>
    <property type="project" value="UniProtKB-KW"/>
</dbReference>
<dbReference type="InterPro" id="IPR016035">
    <property type="entry name" value="Acyl_Trfase/lysoPLipase"/>
</dbReference>
<organism evidence="4 5">
    <name type="scientific">Cytophaga hutchinsonii (strain ATCC 33406 / DSM 1761 / CIP 103989 / NBRC 15051 / NCIMB 9469 / D465)</name>
    <dbReference type="NCBI Taxonomy" id="269798"/>
    <lineage>
        <taxon>Bacteria</taxon>
        <taxon>Pseudomonadati</taxon>
        <taxon>Bacteroidota</taxon>
        <taxon>Cytophagia</taxon>
        <taxon>Cytophagales</taxon>
        <taxon>Cytophagaceae</taxon>
        <taxon>Cytophaga</taxon>
    </lineage>
</organism>
<feature type="transmembrane region" description="Helical" evidence="2">
    <location>
        <begin position="72"/>
        <end position="94"/>
    </location>
</feature>
<dbReference type="Proteomes" id="UP000001822">
    <property type="component" value="Chromosome"/>
</dbReference>
<keyword evidence="2" id="KW-1133">Transmembrane helix</keyword>
<sequence length="768" mass="88188">MNLPKNPFGEWIQKVYHSFAVQLIFNNVKKNQILLFIWIILLGFITRNFGDIIGIPYLFLDPEYLSATNFKSFFIIGVSLGIFITSYHITIYILDSYKFPFLGATPKPFSTFCLNNSTMPLLFTVVYIACVVQFQFNYSLKSSWDIVCQVSGLISGQLFTIVILFLYFSRTNKDIFKELALSVNKTLKRSTINRVNVLKDFHSKKIKNKYHITSFITLNFKVAKTPTHEHLDRSMMMLIFDQNHLNAVIVEIFLITLIISLGLFRDNPIFQIPAAASGILFFSIIVMFTGAFSYWLRGWAISTLILILIVFNVLLKEKLIQSTYQVFGINYSKKNAVYNMDRLKALSNQQTYNEDKMQTITILNKWRSQFPDSAKPKIIFICSSGGGQRAAVWTLRTLQYADSMTNGAMFKQTRLMTGASGGIIGASYFRELCLLKAQGKIKSPHEFQYLSDISEDVLNPIVFSMVVNDLFFRFQKFTDGNHEYYKDRGYAFEQKLHENTNYVLYKRISDYKKPEEEAQIPMLILSPTIINDGRKLYISPLNISYMTTASTTSTSSTNFRQKLKGIEFKKFFEEQDANDLHFMSALRMSATFPYITPNVDLPSEPAMEIMDAGLSDNFGVKDATSFLYVFKDWISANTSGVIFINIRDSEKNQEVEIQAPGSVFQKIISPIGGLYNNWSDYQDFNNDNLIEYASSWLNCPLEVVEFEYIPVMNKFLSTENKQSAKDPKSGRAALSWHLTLQEKESIYNTIMEPNNQSSIKRLQFLLSQ</sequence>
<evidence type="ECO:0000313" key="4">
    <source>
        <dbReference type="EMBL" id="ABG58985.1"/>
    </source>
</evidence>
<evidence type="ECO:0000256" key="2">
    <source>
        <dbReference type="SAM" id="Phobius"/>
    </source>
</evidence>
<feature type="transmembrane region" description="Helical" evidence="2">
    <location>
        <begin position="294"/>
        <end position="315"/>
    </location>
</feature>
<accession>A0A6N4SRS5</accession>
<dbReference type="KEGG" id="chu:CHU_1718"/>
<dbReference type="SUPFAM" id="SSF52151">
    <property type="entry name" value="FabD/lysophospholipase-like"/>
    <property type="match status" value="1"/>
</dbReference>
<name>A0A6N4SRS5_CYTH3</name>
<keyword evidence="5" id="KW-1185">Reference proteome</keyword>
<feature type="transmembrane region" description="Helical" evidence="2">
    <location>
        <begin position="269"/>
        <end position="288"/>
    </location>
</feature>
<keyword evidence="2" id="KW-0472">Membrane</keyword>
<proteinExistence type="predicted"/>
<gene>
    <name evidence="4" type="ordered locus">CHU_1718</name>
</gene>
<dbReference type="InterPro" id="IPR002641">
    <property type="entry name" value="PNPLA_dom"/>
</dbReference>
<feature type="domain" description="PNPLA" evidence="3">
    <location>
        <begin position="382"/>
        <end position="623"/>
    </location>
</feature>
<dbReference type="OrthoDB" id="1488930at2"/>
<reference evidence="4 5" key="1">
    <citation type="journal article" date="2007" name="Appl. Environ. Microbiol.">
        <title>Genome sequence of the cellulolytic gliding bacterium Cytophaga hutchinsonii.</title>
        <authorList>
            <person name="Xie G."/>
            <person name="Bruce D.C."/>
            <person name="Challacombe J.F."/>
            <person name="Chertkov O."/>
            <person name="Detter J.C."/>
            <person name="Gilna P."/>
            <person name="Han C.S."/>
            <person name="Lucas S."/>
            <person name="Misra M."/>
            <person name="Myers G.L."/>
            <person name="Richardson P."/>
            <person name="Tapia R."/>
            <person name="Thayer N."/>
            <person name="Thompson L.S."/>
            <person name="Brettin T.S."/>
            <person name="Henrissat B."/>
            <person name="Wilson D.B."/>
            <person name="McBride M.J."/>
        </authorList>
    </citation>
    <scope>NUCLEOTIDE SEQUENCE [LARGE SCALE GENOMIC DNA]</scope>
    <source>
        <strain evidence="5">ATCC 33406 / DSM 1761 / CIP 103989 / NBRC 15051 / NCIMB 9469 / D465</strain>
    </source>
</reference>
<feature type="transmembrane region" description="Helical" evidence="2">
    <location>
        <begin position="244"/>
        <end position="264"/>
    </location>
</feature>
<evidence type="ECO:0000313" key="5">
    <source>
        <dbReference type="Proteomes" id="UP000001822"/>
    </source>
</evidence>
<keyword evidence="1" id="KW-0443">Lipid metabolism</keyword>
<feature type="transmembrane region" description="Helical" evidence="2">
    <location>
        <begin position="114"/>
        <end position="134"/>
    </location>
</feature>
<keyword evidence="2" id="KW-0812">Transmembrane</keyword>
<feature type="transmembrane region" description="Helical" evidence="2">
    <location>
        <begin position="146"/>
        <end position="168"/>
    </location>
</feature>
<dbReference type="AlphaFoldDB" id="A0A6N4SRS5"/>